<evidence type="ECO:0000256" key="3">
    <source>
        <dbReference type="ARBA" id="ARBA00022529"/>
    </source>
</evidence>
<dbReference type="AlphaFoldDB" id="A0A833Z0B8"/>
<dbReference type="EMBL" id="JABVXQ010000012">
    <property type="protein sequence ID" value="KAF6083879.1"/>
    <property type="molecule type" value="Genomic_DNA"/>
</dbReference>
<protein>
    <submittedName>
        <fullName evidence="9">Defensin beta 4B</fullName>
    </submittedName>
</protein>
<evidence type="ECO:0000256" key="1">
    <source>
        <dbReference type="ARBA" id="ARBA00004613"/>
    </source>
</evidence>
<dbReference type="GO" id="GO:0042742">
    <property type="term" value="P:defense response to bacterium"/>
    <property type="evidence" value="ECO:0007669"/>
    <property type="project" value="UniProtKB-KW"/>
</dbReference>
<dbReference type="PANTHER" id="PTHR20515">
    <property type="entry name" value="BETA-DEFENSIN"/>
    <property type="match status" value="1"/>
</dbReference>
<dbReference type="SUPFAM" id="SSF57392">
    <property type="entry name" value="Defensin-like"/>
    <property type="match status" value="1"/>
</dbReference>
<dbReference type="Proteomes" id="UP000664940">
    <property type="component" value="Unassembled WGS sequence"/>
</dbReference>
<keyword evidence="3" id="KW-0929">Antimicrobial</keyword>
<comment type="caution">
    <text evidence="9">The sequence shown here is derived from an EMBL/GenBank/DDBJ whole genome shotgun (WGS) entry which is preliminary data.</text>
</comment>
<gene>
    <name evidence="9" type="ORF">HJG60_003757</name>
</gene>
<dbReference type="PANTHER" id="PTHR20515:SF2">
    <property type="entry name" value="DEFENSIN BETA 4A"/>
    <property type="match status" value="1"/>
</dbReference>
<organism evidence="9 10">
    <name type="scientific">Phyllostomus discolor</name>
    <name type="common">pale spear-nosed bat</name>
    <dbReference type="NCBI Taxonomy" id="89673"/>
    <lineage>
        <taxon>Eukaryota</taxon>
        <taxon>Metazoa</taxon>
        <taxon>Chordata</taxon>
        <taxon>Craniata</taxon>
        <taxon>Vertebrata</taxon>
        <taxon>Euteleostomi</taxon>
        <taxon>Mammalia</taxon>
        <taxon>Eutheria</taxon>
        <taxon>Laurasiatheria</taxon>
        <taxon>Chiroptera</taxon>
        <taxon>Yangochiroptera</taxon>
        <taxon>Phyllostomidae</taxon>
        <taxon>Phyllostominae</taxon>
        <taxon>Phyllostomus</taxon>
    </lineage>
</organism>
<keyword evidence="6" id="KW-1015">Disulfide bond</keyword>
<evidence type="ECO:0000259" key="8">
    <source>
        <dbReference type="Pfam" id="PF00711"/>
    </source>
</evidence>
<comment type="subcellular location">
    <subcellularLocation>
        <location evidence="1">Secreted</location>
    </subcellularLocation>
</comment>
<keyword evidence="7" id="KW-0732">Signal</keyword>
<name>A0A833Z0B8_9CHIR</name>
<evidence type="ECO:0000313" key="10">
    <source>
        <dbReference type="Proteomes" id="UP000664940"/>
    </source>
</evidence>
<proteinExistence type="predicted"/>
<dbReference type="GO" id="GO:0042056">
    <property type="term" value="F:chemoattractant activity"/>
    <property type="evidence" value="ECO:0007669"/>
    <property type="project" value="TreeGrafter"/>
</dbReference>
<dbReference type="Gene3D" id="3.10.360.10">
    <property type="entry name" value="Antimicrobial Peptide, Beta-defensin 2, Chain A"/>
    <property type="match status" value="1"/>
</dbReference>
<feature type="chain" id="PRO_5032507101" evidence="7">
    <location>
        <begin position="23"/>
        <end position="63"/>
    </location>
</feature>
<reference evidence="9 10" key="1">
    <citation type="journal article" date="2020" name="Nature">
        <title>Six reference-quality genomes reveal evolution of bat adaptations.</title>
        <authorList>
            <person name="Jebb D."/>
            <person name="Huang Z."/>
            <person name="Pippel M."/>
            <person name="Hughes G.M."/>
            <person name="Lavrichenko K."/>
            <person name="Devanna P."/>
            <person name="Winkler S."/>
            <person name="Jermiin L.S."/>
            <person name="Skirmuntt E.C."/>
            <person name="Katzourakis A."/>
            <person name="Burkitt-Gray L."/>
            <person name="Ray D.A."/>
            <person name="Sullivan K.A.M."/>
            <person name="Roscito J.G."/>
            <person name="Kirilenko B.M."/>
            <person name="Davalos L.M."/>
            <person name="Corthals A.P."/>
            <person name="Power M.L."/>
            <person name="Jones G."/>
            <person name="Ransome R.D."/>
            <person name="Dechmann D.K.N."/>
            <person name="Locatelli A.G."/>
            <person name="Puechmaille S.J."/>
            <person name="Fedrigo O."/>
            <person name="Jarvis E.D."/>
            <person name="Hiller M."/>
            <person name="Vernes S.C."/>
            <person name="Myers E.W."/>
            <person name="Teeling E.C."/>
        </authorList>
    </citation>
    <scope>NUCLEOTIDE SEQUENCE [LARGE SCALE GENOMIC DNA]</scope>
    <source>
        <strain evidence="9">Bat1K_MPI-CBG_1</strain>
    </source>
</reference>
<keyword evidence="5" id="KW-0044">Antibiotic</keyword>
<dbReference type="InterPro" id="IPR001855">
    <property type="entry name" value="Defensin_beta-like"/>
</dbReference>
<keyword evidence="4" id="KW-0211">Defensin</keyword>
<accession>A0A833Z0B8</accession>
<evidence type="ECO:0000313" key="9">
    <source>
        <dbReference type="EMBL" id="KAF6083879.1"/>
    </source>
</evidence>
<feature type="signal peptide" evidence="7">
    <location>
        <begin position="1"/>
        <end position="22"/>
    </location>
</feature>
<evidence type="ECO:0000256" key="5">
    <source>
        <dbReference type="ARBA" id="ARBA00023022"/>
    </source>
</evidence>
<feature type="domain" description="Beta-defensin-like" evidence="8">
    <location>
        <begin position="29"/>
        <end position="60"/>
    </location>
</feature>
<evidence type="ECO:0000256" key="4">
    <source>
        <dbReference type="ARBA" id="ARBA00022940"/>
    </source>
</evidence>
<keyword evidence="2" id="KW-0964">Secreted</keyword>
<dbReference type="Pfam" id="PF00711">
    <property type="entry name" value="Defensin_beta"/>
    <property type="match status" value="1"/>
</dbReference>
<sequence>MRIHHLLLAFFFVFLLSVPGFSQISYPGRCRARGGACWRSRCPGNRREVSNCALPGFKCCVRK</sequence>
<dbReference type="GO" id="GO:0031731">
    <property type="term" value="F:CCR6 chemokine receptor binding"/>
    <property type="evidence" value="ECO:0007669"/>
    <property type="project" value="TreeGrafter"/>
</dbReference>
<evidence type="ECO:0000256" key="7">
    <source>
        <dbReference type="SAM" id="SignalP"/>
    </source>
</evidence>
<evidence type="ECO:0000256" key="6">
    <source>
        <dbReference type="ARBA" id="ARBA00023157"/>
    </source>
</evidence>
<dbReference type="GO" id="GO:0060326">
    <property type="term" value="P:cell chemotaxis"/>
    <property type="evidence" value="ECO:0007669"/>
    <property type="project" value="TreeGrafter"/>
</dbReference>
<evidence type="ECO:0000256" key="2">
    <source>
        <dbReference type="ARBA" id="ARBA00022525"/>
    </source>
</evidence>
<dbReference type="GO" id="GO:0005615">
    <property type="term" value="C:extracellular space"/>
    <property type="evidence" value="ECO:0007669"/>
    <property type="project" value="TreeGrafter"/>
</dbReference>